<dbReference type="eggNOG" id="COG0604">
    <property type="taxonomic scope" value="Bacteria"/>
</dbReference>
<dbReference type="InterPro" id="IPR052711">
    <property type="entry name" value="Zinc_ADH-like"/>
</dbReference>
<proteinExistence type="predicted"/>
<dbReference type="Pfam" id="PF08240">
    <property type="entry name" value="ADH_N"/>
    <property type="match status" value="1"/>
</dbReference>
<dbReference type="KEGG" id="hhu:AR456_00035"/>
<organism evidence="2 3">
    <name type="scientific">Halomonas huangheensis</name>
    <dbReference type="NCBI Taxonomy" id="1178482"/>
    <lineage>
        <taxon>Bacteria</taxon>
        <taxon>Pseudomonadati</taxon>
        <taxon>Pseudomonadota</taxon>
        <taxon>Gammaproteobacteria</taxon>
        <taxon>Oceanospirillales</taxon>
        <taxon>Halomonadaceae</taxon>
        <taxon>Halomonas</taxon>
    </lineage>
</organism>
<dbReference type="EMBL" id="AVBC01000035">
    <property type="protein sequence ID" value="ERL51001.1"/>
    <property type="molecule type" value="Genomic_DNA"/>
</dbReference>
<dbReference type="Pfam" id="PF00107">
    <property type="entry name" value="ADH_zinc_N"/>
    <property type="match status" value="1"/>
</dbReference>
<keyword evidence="3" id="KW-1185">Reference proteome</keyword>
<dbReference type="PANTHER" id="PTHR45033:SF2">
    <property type="entry name" value="ZINC-TYPE ALCOHOL DEHYDROGENASE-LIKE PROTEIN C1773.06C"/>
    <property type="match status" value="1"/>
</dbReference>
<protein>
    <recommendedName>
        <fullName evidence="1">Enoyl reductase (ER) domain-containing protein</fullName>
    </recommendedName>
</protein>
<dbReference type="CDD" id="cd08276">
    <property type="entry name" value="MDR7"/>
    <property type="match status" value="1"/>
</dbReference>
<reference evidence="2 3" key="1">
    <citation type="submission" date="2013-08" db="EMBL/GenBank/DDBJ databases">
        <title>draft genome of Halomonas huanghegensis, strain BJGMM-B45T.</title>
        <authorList>
            <person name="Miao C."/>
            <person name="Wan Y."/>
            <person name="Jin W."/>
        </authorList>
    </citation>
    <scope>NUCLEOTIDE SEQUENCE [LARGE SCALE GENOMIC DNA]</scope>
    <source>
        <strain evidence="2 3">BJGMM-B45</strain>
    </source>
</reference>
<dbReference type="SUPFAM" id="SSF50129">
    <property type="entry name" value="GroES-like"/>
    <property type="match status" value="1"/>
</dbReference>
<dbReference type="SMART" id="SM00829">
    <property type="entry name" value="PKS_ER"/>
    <property type="match status" value="1"/>
</dbReference>
<dbReference type="PANTHER" id="PTHR45033">
    <property type="match status" value="1"/>
</dbReference>
<dbReference type="RefSeq" id="WP_021819529.1">
    <property type="nucleotide sequence ID" value="NZ_AVBC01000035.1"/>
</dbReference>
<dbReference type="InterPro" id="IPR020843">
    <property type="entry name" value="ER"/>
</dbReference>
<name>W1N739_9GAMM</name>
<sequence length="358" mass="38766">MNEQRTWAYESRTSGLDGIRRVMRPRRALAADEVRVKVAAAAINYRDYALAIGDYLPQMPRPYVPLSEGAGVVTEVGRDTSRLKLGDRVLGHYTSAWLDGAFEPSFHDSKVGGPLDGWLAEEVIMPANALLPVPEGWSFEQAASLAISGVTAWHALGDISALQDRFVLIEGSGNVSLMALQLAAQAGARPIVLTSRQHLASELQQCGAEAVIGPGDTATRLERIMWFTGGRGVDLAVEVAGGDTLMSLVLPAMATGGRVAVVGFLDDSHVHGDLVGPLLKGLLRLEGISVGSRRHFEELLAFMRAHQMRPSIAESFAPEDIQQALVHRPQALGKVVVVMDEQGEARRFHVKHQPDIHR</sequence>
<accession>W1N739</accession>
<dbReference type="STRING" id="1178482.AR456_00035"/>
<feature type="domain" description="Enoyl reductase (ER)" evidence="1">
    <location>
        <begin position="14"/>
        <end position="337"/>
    </location>
</feature>
<dbReference type="OrthoDB" id="9787435at2"/>
<dbReference type="InterPro" id="IPR013154">
    <property type="entry name" value="ADH-like_N"/>
</dbReference>
<evidence type="ECO:0000313" key="2">
    <source>
        <dbReference type="EMBL" id="ERL51001.1"/>
    </source>
</evidence>
<dbReference type="InterPro" id="IPR011032">
    <property type="entry name" value="GroES-like_sf"/>
</dbReference>
<dbReference type="Gene3D" id="3.40.50.720">
    <property type="entry name" value="NAD(P)-binding Rossmann-like Domain"/>
    <property type="match status" value="1"/>
</dbReference>
<comment type="caution">
    <text evidence="2">The sequence shown here is derived from an EMBL/GenBank/DDBJ whole genome shotgun (WGS) entry which is preliminary data.</text>
</comment>
<evidence type="ECO:0000259" key="1">
    <source>
        <dbReference type="SMART" id="SM00829"/>
    </source>
</evidence>
<evidence type="ECO:0000313" key="3">
    <source>
        <dbReference type="Proteomes" id="UP000019113"/>
    </source>
</evidence>
<gene>
    <name evidence="2" type="ORF">BJB45_20625</name>
</gene>
<dbReference type="Proteomes" id="UP000019113">
    <property type="component" value="Unassembled WGS sequence"/>
</dbReference>
<dbReference type="Gene3D" id="3.90.180.10">
    <property type="entry name" value="Medium-chain alcohol dehydrogenases, catalytic domain"/>
    <property type="match status" value="1"/>
</dbReference>
<dbReference type="GO" id="GO:0016491">
    <property type="term" value="F:oxidoreductase activity"/>
    <property type="evidence" value="ECO:0007669"/>
    <property type="project" value="InterPro"/>
</dbReference>
<dbReference type="InterPro" id="IPR013149">
    <property type="entry name" value="ADH-like_C"/>
</dbReference>
<dbReference type="PATRIC" id="fig|1178482.3.peg.2576"/>
<dbReference type="AlphaFoldDB" id="W1N739"/>
<dbReference type="InterPro" id="IPR036291">
    <property type="entry name" value="NAD(P)-bd_dom_sf"/>
</dbReference>
<dbReference type="SUPFAM" id="SSF51735">
    <property type="entry name" value="NAD(P)-binding Rossmann-fold domains"/>
    <property type="match status" value="1"/>
</dbReference>